<evidence type="ECO:0000259" key="2">
    <source>
        <dbReference type="Pfam" id="PF03732"/>
    </source>
</evidence>
<feature type="compositionally biased region" description="Basic residues" evidence="1">
    <location>
        <begin position="1059"/>
        <end position="1070"/>
    </location>
</feature>
<feature type="region of interest" description="Disordered" evidence="1">
    <location>
        <begin position="509"/>
        <end position="539"/>
    </location>
</feature>
<reference evidence="3" key="2">
    <citation type="submission" date="2022-01" db="EMBL/GenBank/DDBJ databases">
        <authorList>
            <person name="Yamashiro T."/>
            <person name="Shiraishi A."/>
            <person name="Satake H."/>
            <person name="Nakayama K."/>
        </authorList>
    </citation>
    <scope>NUCLEOTIDE SEQUENCE</scope>
</reference>
<dbReference type="PANTHER" id="PTHR33223:SF11">
    <property type="entry name" value="ELEMENT PROTEIN, PUTATIVE-RELATED"/>
    <property type="match status" value="1"/>
</dbReference>
<feature type="domain" description="Retrotransposon gag" evidence="2">
    <location>
        <begin position="117"/>
        <end position="209"/>
    </location>
</feature>
<dbReference type="Gene3D" id="2.40.70.10">
    <property type="entry name" value="Acid Proteases"/>
    <property type="match status" value="1"/>
</dbReference>
<keyword evidence="3" id="KW-0695">RNA-directed DNA polymerase</keyword>
<name>A0ABQ4YG11_9ASTR</name>
<reference evidence="3" key="1">
    <citation type="journal article" date="2022" name="Int. J. Mol. Sci.">
        <title>Draft Genome of Tanacetum Coccineum: Genomic Comparison of Closely Related Tanacetum-Family Plants.</title>
        <authorList>
            <person name="Yamashiro T."/>
            <person name="Shiraishi A."/>
            <person name="Nakayama K."/>
            <person name="Satake H."/>
        </authorList>
    </citation>
    <scope>NUCLEOTIDE SEQUENCE</scope>
</reference>
<feature type="compositionally biased region" description="Polar residues" evidence="1">
    <location>
        <begin position="1157"/>
        <end position="1166"/>
    </location>
</feature>
<feature type="compositionally biased region" description="Polar residues" evidence="1">
    <location>
        <begin position="1421"/>
        <end position="1432"/>
    </location>
</feature>
<feature type="region of interest" description="Disordered" evidence="1">
    <location>
        <begin position="1051"/>
        <end position="1074"/>
    </location>
</feature>
<feature type="region of interest" description="Disordered" evidence="1">
    <location>
        <begin position="359"/>
        <end position="418"/>
    </location>
</feature>
<dbReference type="InterPro" id="IPR005162">
    <property type="entry name" value="Retrotrans_gag_dom"/>
</dbReference>
<dbReference type="EMBL" id="BQNB010010379">
    <property type="protein sequence ID" value="GJS76485.1"/>
    <property type="molecule type" value="Genomic_DNA"/>
</dbReference>
<keyword evidence="3" id="KW-0808">Transferase</keyword>
<dbReference type="Proteomes" id="UP001151760">
    <property type="component" value="Unassembled WGS sequence"/>
</dbReference>
<keyword evidence="4" id="KW-1185">Reference proteome</keyword>
<feature type="region of interest" description="Disordered" evidence="1">
    <location>
        <begin position="1273"/>
        <end position="1296"/>
    </location>
</feature>
<keyword evidence="3" id="KW-0548">Nucleotidyltransferase</keyword>
<comment type="caution">
    <text evidence="3">The sequence shown here is derived from an EMBL/GenBank/DDBJ whole genome shotgun (WGS) entry which is preliminary data.</text>
</comment>
<feature type="region of interest" description="Disordered" evidence="1">
    <location>
        <begin position="1145"/>
        <end position="1166"/>
    </location>
</feature>
<dbReference type="PANTHER" id="PTHR33223">
    <property type="entry name" value="CCHC-TYPE DOMAIN-CONTAINING PROTEIN"/>
    <property type="match status" value="1"/>
</dbReference>
<feature type="region of interest" description="Disordered" evidence="1">
    <location>
        <begin position="246"/>
        <end position="269"/>
    </location>
</feature>
<evidence type="ECO:0000313" key="3">
    <source>
        <dbReference type="EMBL" id="GJS76485.1"/>
    </source>
</evidence>
<sequence>MRTRSQSRRRRQQQTLPVVVENFDLEEPIVDQNIVAMADNRTMAQMLQAPIEGYEDAIVVPPINANNFELKQPLINLVQSNKFTGRQDPHNHLRFFNKVTSTFRHPEVPNTSIKLLLFPFSLDGEARDWLDKEPPRSILTWDDLVSKFINQFFPPSKTTYLRNKITNFFQEPNETFNEAWERFKGLLRQCPHHGFSELHQLDTFYNSLNSNDQDALDSAAGGNFLDKMPQEGLAIIESKSKVRYSRSRASDSRVSTDAPLSNSSPSNNSFDMQQIAASLEDKMTIKMKQMMNEMKALVVTTPAPVKAVEEVCVTCGSNHNFNHCPLTRGGNDFPVLHDNIQQFQQTAAVSNFLQRNQPSNLASQMKPPGFNQPNVQNNQGNQNRYQGNNFNSNQNRGNNFNQNHQNHQGQVFQPPTNQPPVYQVPPYQAPTPQIQGVSKTDFENYIKANDAVLKNVQNQGQNLQNQMNNVTSLLTSLCNNFKNSASTSNPGTLPSQTVTNPRQQINAITTRSGKTLEEPSTPLVPTPDISEEPEQTWRRQRKKCKIQIWKIPHMSHLRGKKIQFSWKFQNQKQRKPLTLKFKILILQDLIRTNRDFHIPRGEIDKPSTQHSRFLKMFKQLRLEIGLKDALIEMPKFNKWLSSLLRNKEKLEEIAITTVNVECSAIIMNKVPEKLEDPGKFLIPCALQANSNRPMDVVSKSRWFSPFLADFVVVNFEPDPRVPIILGRPFLRTANALIDLYEETLTLRTNRLVATSITNNLPPSSSPVKTSENLEKFADELAPLDSLPPGNDDSTLKKDFHEVNFQVYSNPLFEFDDNFKSSNVNPLLKSDIRLSRLVFFSFTTYFIGRKCIEAYLEIEFVLHQNYPYPPSTLEISNSDSPFTAELSASVTLNSHGNEDKVFKPGILVYHTIHDKNLVTLEENLKENISARTLLVFKEPSFLLPPLEQPDKCLDFEPILVMKNVVDFYQSNIEDVDSLTLIIWNFLPHFTYSKEPPLIFSFRSENFVFDPDIVTFHKSVAFSMEVSCSKYGYIKNHKKTVKNGQARTRESVEYKAEARKVKPQSKSAKKSQKPNETFNEAWERFKGLLRQCPHHGFSELHQLDTFYNSLNSNDQDALDSAAGGNFLDKMPQEGLAIIKRQSKVRYSRNHSRVSADAPLSTSSPSNNSFDMQQIAASLEDKMTIKMKQMMNEMKALVVTTPAPVKAVEEVCVTCGSNHNFNHCPLTRGGNDFPVFHDNIQQFQQTAAVSNFLQRNQPSNLASQMKPPGFNQPNVQNNQNRYQGNNFNSNQNRGGNFNHQNNQGQVFQPPTNQPPVYQVPPYQAPTPQIQGVSKTDFENYVKANDAVLKNVQNQGQNLQNQMANVTSLLTSLCNNFKNSASTSNPGTLPSQTVTNPRQQINAITTRSGKILEEPSIPLVPTPDVLTSQNESNLETSTEKIREKDDILALKFMEIFRNLHFELSFADALIHMPKFAPMFKKMLNNKDKLIELTKTPLNENCSAVVLKKLPEKLGDPGRFLIPCDFSEFDSYLALADLVSPVLYATYYDPEGDILILEALLNNDPLPSPDQGDYYPGIQKDLKVVEPKESSLEPKDEIPEVELKELPPHLEYAFLEENNKLPVIISKDLSQDEKTSLINVLKNRKQAIAWKLSDIRGIDPEFCSHKILLEDDYQPFSPNIKGGLTLTTMTSSSKKYKNFLDDGLILSDLKIDPWVNPSPLCS</sequence>
<evidence type="ECO:0000256" key="1">
    <source>
        <dbReference type="SAM" id="MobiDB-lite"/>
    </source>
</evidence>
<gene>
    <name evidence="3" type="ORF">Tco_0726366</name>
</gene>
<feature type="domain" description="Retrotransposon gag" evidence="2">
    <location>
        <begin position="1067"/>
        <end position="1109"/>
    </location>
</feature>
<feature type="compositionally biased region" description="Low complexity" evidence="1">
    <location>
        <begin position="368"/>
        <end position="418"/>
    </location>
</feature>
<proteinExistence type="predicted"/>
<feature type="region of interest" description="Disordered" evidence="1">
    <location>
        <begin position="1408"/>
        <end position="1434"/>
    </location>
</feature>
<evidence type="ECO:0000313" key="4">
    <source>
        <dbReference type="Proteomes" id="UP001151760"/>
    </source>
</evidence>
<dbReference type="InterPro" id="IPR021109">
    <property type="entry name" value="Peptidase_aspartic_dom_sf"/>
</dbReference>
<accession>A0ABQ4YG11</accession>
<organism evidence="3 4">
    <name type="scientific">Tanacetum coccineum</name>
    <dbReference type="NCBI Taxonomy" id="301880"/>
    <lineage>
        <taxon>Eukaryota</taxon>
        <taxon>Viridiplantae</taxon>
        <taxon>Streptophyta</taxon>
        <taxon>Embryophyta</taxon>
        <taxon>Tracheophyta</taxon>
        <taxon>Spermatophyta</taxon>
        <taxon>Magnoliopsida</taxon>
        <taxon>eudicotyledons</taxon>
        <taxon>Gunneridae</taxon>
        <taxon>Pentapetalae</taxon>
        <taxon>asterids</taxon>
        <taxon>campanulids</taxon>
        <taxon>Asterales</taxon>
        <taxon>Asteraceae</taxon>
        <taxon>Asteroideae</taxon>
        <taxon>Anthemideae</taxon>
        <taxon>Anthemidinae</taxon>
        <taxon>Tanacetum</taxon>
    </lineage>
</organism>
<protein>
    <submittedName>
        <fullName evidence="3">Reverse transcriptase domain-containing protein</fullName>
    </submittedName>
</protein>
<dbReference type="Pfam" id="PF03732">
    <property type="entry name" value="Retrotrans_gag"/>
    <property type="match status" value="2"/>
</dbReference>
<dbReference type="GO" id="GO:0003964">
    <property type="term" value="F:RNA-directed DNA polymerase activity"/>
    <property type="evidence" value="ECO:0007669"/>
    <property type="project" value="UniProtKB-KW"/>
</dbReference>